<evidence type="ECO:0000313" key="3">
    <source>
        <dbReference type="Proteomes" id="UP001454036"/>
    </source>
</evidence>
<comment type="caution">
    <text evidence="2">The sequence shown here is derived from an EMBL/GenBank/DDBJ whole genome shotgun (WGS) entry which is preliminary data.</text>
</comment>
<feature type="domain" description="Integrase catalytic" evidence="1">
    <location>
        <begin position="1"/>
        <end position="170"/>
    </location>
</feature>
<dbReference type="Gene3D" id="3.30.420.10">
    <property type="entry name" value="Ribonuclease H-like superfamily/Ribonuclease H"/>
    <property type="match status" value="1"/>
</dbReference>
<dbReference type="PANTHER" id="PTHR35046">
    <property type="entry name" value="ZINC KNUCKLE (CCHC-TYPE) FAMILY PROTEIN"/>
    <property type="match status" value="1"/>
</dbReference>
<dbReference type="Proteomes" id="UP001454036">
    <property type="component" value="Unassembled WGS sequence"/>
</dbReference>
<gene>
    <name evidence="2" type="ORF">LIER_04184</name>
</gene>
<evidence type="ECO:0000259" key="1">
    <source>
        <dbReference type="PROSITE" id="PS50994"/>
    </source>
</evidence>
<accession>A0AAV3NXQ6</accession>
<dbReference type="InterPro" id="IPR036397">
    <property type="entry name" value="RNaseH_sf"/>
</dbReference>
<dbReference type="GO" id="GO:0015074">
    <property type="term" value="P:DNA integration"/>
    <property type="evidence" value="ECO:0007669"/>
    <property type="project" value="InterPro"/>
</dbReference>
<dbReference type="SUPFAM" id="SSF53098">
    <property type="entry name" value="Ribonuclease H-like"/>
    <property type="match status" value="1"/>
</dbReference>
<keyword evidence="3" id="KW-1185">Reference proteome</keyword>
<sequence length="182" mass="20827">MDFIEGLPLSQKKNSILVVVDRLTKYSHSIALAHPFTANKVAQLFLDHIYKLHGMPTNIISDRDKIFLSAFSQELFIKQGTKLNYTTSYHPQSDGQTERMNQCLKTYLRCLKIGVNGCSWLSIGTLFTIMPALRLLLLKHFMDSNLLITHTPYVKDVHTEAPEVLQQRQQLTQLLKSKLRIG</sequence>
<evidence type="ECO:0000313" key="2">
    <source>
        <dbReference type="EMBL" id="GAA0143516.1"/>
    </source>
</evidence>
<dbReference type="PANTHER" id="PTHR35046:SF26">
    <property type="entry name" value="RNA-DIRECTED DNA POLYMERASE"/>
    <property type="match status" value="1"/>
</dbReference>
<reference evidence="2 3" key="1">
    <citation type="submission" date="2024-01" db="EMBL/GenBank/DDBJ databases">
        <title>The complete chloroplast genome sequence of Lithospermum erythrorhizon: insights into the phylogenetic relationship among Boraginaceae species and the maternal lineages of purple gromwells.</title>
        <authorList>
            <person name="Okada T."/>
            <person name="Watanabe K."/>
        </authorList>
    </citation>
    <scope>NUCLEOTIDE SEQUENCE [LARGE SCALE GENOMIC DNA]</scope>
</reference>
<dbReference type="AlphaFoldDB" id="A0AAV3NXQ6"/>
<dbReference type="InterPro" id="IPR012337">
    <property type="entry name" value="RNaseH-like_sf"/>
</dbReference>
<dbReference type="EMBL" id="BAABME010000526">
    <property type="protein sequence ID" value="GAA0143516.1"/>
    <property type="molecule type" value="Genomic_DNA"/>
</dbReference>
<protein>
    <recommendedName>
        <fullName evidence="1">Integrase catalytic domain-containing protein</fullName>
    </recommendedName>
</protein>
<name>A0AAV3NXQ6_LITER</name>
<dbReference type="PROSITE" id="PS50994">
    <property type="entry name" value="INTEGRASE"/>
    <property type="match status" value="1"/>
</dbReference>
<proteinExistence type="predicted"/>
<organism evidence="2 3">
    <name type="scientific">Lithospermum erythrorhizon</name>
    <name type="common">Purple gromwell</name>
    <name type="synonym">Lithospermum officinale var. erythrorhizon</name>
    <dbReference type="NCBI Taxonomy" id="34254"/>
    <lineage>
        <taxon>Eukaryota</taxon>
        <taxon>Viridiplantae</taxon>
        <taxon>Streptophyta</taxon>
        <taxon>Embryophyta</taxon>
        <taxon>Tracheophyta</taxon>
        <taxon>Spermatophyta</taxon>
        <taxon>Magnoliopsida</taxon>
        <taxon>eudicotyledons</taxon>
        <taxon>Gunneridae</taxon>
        <taxon>Pentapetalae</taxon>
        <taxon>asterids</taxon>
        <taxon>lamiids</taxon>
        <taxon>Boraginales</taxon>
        <taxon>Boraginaceae</taxon>
        <taxon>Boraginoideae</taxon>
        <taxon>Lithospermeae</taxon>
        <taxon>Lithospermum</taxon>
    </lineage>
</organism>
<dbReference type="GO" id="GO:0003676">
    <property type="term" value="F:nucleic acid binding"/>
    <property type="evidence" value="ECO:0007669"/>
    <property type="project" value="InterPro"/>
</dbReference>
<dbReference type="InterPro" id="IPR001584">
    <property type="entry name" value="Integrase_cat-core"/>
</dbReference>